<proteinExistence type="predicted"/>
<dbReference type="PANTHER" id="PTHR13138">
    <property type="entry name" value="PROTEIN LIN1"/>
    <property type="match status" value="1"/>
</dbReference>
<evidence type="ECO:0008006" key="4">
    <source>
        <dbReference type="Google" id="ProtNLM"/>
    </source>
</evidence>
<accession>A0A2N5S2G6</accession>
<feature type="compositionally biased region" description="Polar residues" evidence="1">
    <location>
        <begin position="358"/>
        <end position="380"/>
    </location>
</feature>
<dbReference type="EMBL" id="PGCJ01001229">
    <property type="protein sequence ID" value="PLW07412.1"/>
    <property type="molecule type" value="Genomic_DNA"/>
</dbReference>
<dbReference type="Proteomes" id="UP000235388">
    <property type="component" value="Unassembled WGS sequence"/>
</dbReference>
<feature type="region of interest" description="Disordered" evidence="1">
    <location>
        <begin position="447"/>
        <end position="473"/>
    </location>
</feature>
<dbReference type="InterPro" id="IPR039905">
    <property type="entry name" value="CD2BP2/Lin1"/>
</dbReference>
<dbReference type="OrthoDB" id="331341at2759"/>
<feature type="compositionally biased region" description="Polar residues" evidence="1">
    <location>
        <begin position="44"/>
        <end position="54"/>
    </location>
</feature>
<keyword evidence="3" id="KW-1185">Reference proteome</keyword>
<dbReference type="SUPFAM" id="SSF55277">
    <property type="entry name" value="GYF domain"/>
    <property type="match status" value="1"/>
</dbReference>
<feature type="compositionally biased region" description="Acidic residues" evidence="1">
    <location>
        <begin position="182"/>
        <end position="205"/>
    </location>
</feature>
<reference evidence="2 3" key="1">
    <citation type="submission" date="2017-11" db="EMBL/GenBank/DDBJ databases">
        <title>De novo assembly and phasing of dikaryotic genomes from two isolates of Puccinia coronata f. sp. avenae, the causal agent of oat crown rust.</title>
        <authorList>
            <person name="Miller M.E."/>
            <person name="Zhang Y."/>
            <person name="Omidvar V."/>
            <person name="Sperschneider J."/>
            <person name="Schwessinger B."/>
            <person name="Raley C."/>
            <person name="Palmer J.M."/>
            <person name="Garnica D."/>
            <person name="Upadhyaya N."/>
            <person name="Rathjen J."/>
            <person name="Taylor J.M."/>
            <person name="Park R.F."/>
            <person name="Dodds P.N."/>
            <person name="Hirsch C.D."/>
            <person name="Kianian S.F."/>
            <person name="Figueroa M."/>
        </authorList>
    </citation>
    <scope>NUCLEOTIDE SEQUENCE [LARGE SCALE GENOMIC DNA]</scope>
    <source>
        <strain evidence="2">12NC29</strain>
    </source>
</reference>
<dbReference type="InterPro" id="IPR035445">
    <property type="entry name" value="GYF-like_dom_sf"/>
</dbReference>
<dbReference type="STRING" id="200324.A0A2N5S2G6"/>
<organism evidence="2 3">
    <name type="scientific">Puccinia coronata f. sp. avenae</name>
    <dbReference type="NCBI Taxonomy" id="200324"/>
    <lineage>
        <taxon>Eukaryota</taxon>
        <taxon>Fungi</taxon>
        <taxon>Dikarya</taxon>
        <taxon>Basidiomycota</taxon>
        <taxon>Pucciniomycotina</taxon>
        <taxon>Pucciniomycetes</taxon>
        <taxon>Pucciniales</taxon>
        <taxon>Pucciniaceae</taxon>
        <taxon>Puccinia</taxon>
    </lineage>
</organism>
<dbReference type="AlphaFoldDB" id="A0A2N5S2G6"/>
<sequence>MSNKRSLDQPLEQSPTSLNNQAKKVKFGALPSSSKSNSNVASSTFEPTDNSTDLQFDELNQVGKIKRGRVKVDGYDSDSSTENTEVRSSKKDKSKNQADEDDIFADEKDQDEKKIHNKNHPKFEKIDVGLKVRKGAEEKEYLELGDIEGQEFGKEEDEDDDDENEGKSGEKNGAGHKKQQDDESANDYSDEEEDFVPGDEFANDDDAPRARRKSKKGMGFLLSKFNMAEELQEGRMAADGSYVASARDPEAVHDNWLEGMNKKTIKQAREAKRMREEQLRTQAEKEESMASLRTRKECYIALLGLLPAGDGRSVSQILCQLGNEKRALQQTENKPKKKVVKKSAIDSIVPDSMVIENGNAQDHPTFNPETVPTGKSTTQPKSEEQIKLDRRIGEITDLASMLMGTHGELDIYDMSHGSITGILKSEGLVSRDWIPPSVQEELKSRTDLQADGATDDPAPEPAQKSLISRPTTKISAATPSRCAQIYYKFLVNPSPLPPGSDPPVYGPFDQLTMDSWAQQGFFGTNFERILVKIDSSPLGNALWGPWNQIINQQLS</sequence>
<dbReference type="GO" id="GO:0005682">
    <property type="term" value="C:U5 snRNP"/>
    <property type="evidence" value="ECO:0007669"/>
    <property type="project" value="InterPro"/>
</dbReference>
<name>A0A2N5S2G6_9BASI</name>
<dbReference type="PANTHER" id="PTHR13138:SF3">
    <property type="entry name" value="CD2 ANTIGEN CYTOPLASMIC TAIL-BINDING PROTEIN 2"/>
    <property type="match status" value="1"/>
</dbReference>
<evidence type="ECO:0000313" key="3">
    <source>
        <dbReference type="Proteomes" id="UP000235388"/>
    </source>
</evidence>
<comment type="caution">
    <text evidence="2">The sequence shown here is derived from an EMBL/GenBank/DDBJ whole genome shotgun (WGS) entry which is preliminary data.</text>
</comment>
<feature type="compositionally biased region" description="Basic and acidic residues" evidence="1">
    <location>
        <begin position="121"/>
        <end position="142"/>
    </location>
</feature>
<feature type="compositionally biased region" description="Basic and acidic residues" evidence="1">
    <location>
        <begin position="105"/>
        <end position="114"/>
    </location>
</feature>
<feature type="compositionally biased region" description="Low complexity" evidence="1">
    <location>
        <begin position="32"/>
        <end position="43"/>
    </location>
</feature>
<evidence type="ECO:0000313" key="2">
    <source>
        <dbReference type="EMBL" id="PLW07412.1"/>
    </source>
</evidence>
<evidence type="ECO:0000256" key="1">
    <source>
        <dbReference type="SAM" id="MobiDB-lite"/>
    </source>
</evidence>
<gene>
    <name evidence="2" type="ORF">PCANC_26080</name>
</gene>
<feature type="compositionally biased region" description="Basic and acidic residues" evidence="1">
    <location>
        <begin position="84"/>
        <end position="98"/>
    </location>
</feature>
<feature type="compositionally biased region" description="Polar residues" evidence="1">
    <location>
        <begin position="11"/>
        <end position="22"/>
    </location>
</feature>
<feature type="region of interest" description="Disordered" evidence="1">
    <location>
        <begin position="358"/>
        <end position="382"/>
    </location>
</feature>
<feature type="compositionally biased region" description="Acidic residues" evidence="1">
    <location>
        <begin position="143"/>
        <end position="164"/>
    </location>
</feature>
<protein>
    <recommendedName>
        <fullName evidence="4">GYF domain-containing protein</fullName>
    </recommendedName>
</protein>
<feature type="region of interest" description="Disordered" evidence="1">
    <location>
        <begin position="1"/>
        <end position="215"/>
    </location>
</feature>